<proteinExistence type="predicted"/>
<evidence type="ECO:0000313" key="3">
    <source>
        <dbReference type="Proteomes" id="UP000186817"/>
    </source>
</evidence>
<keyword evidence="1" id="KW-0472">Membrane</keyword>
<feature type="transmembrane region" description="Helical" evidence="1">
    <location>
        <begin position="179"/>
        <end position="197"/>
    </location>
</feature>
<gene>
    <name evidence="2" type="ORF">AK812_SmicGene38888</name>
</gene>
<accession>A0A1Q9CCK8</accession>
<name>A0A1Q9CCK8_SYMMI</name>
<organism evidence="2 3">
    <name type="scientific">Symbiodinium microadriaticum</name>
    <name type="common">Dinoflagellate</name>
    <name type="synonym">Zooxanthella microadriatica</name>
    <dbReference type="NCBI Taxonomy" id="2951"/>
    <lineage>
        <taxon>Eukaryota</taxon>
        <taxon>Sar</taxon>
        <taxon>Alveolata</taxon>
        <taxon>Dinophyceae</taxon>
        <taxon>Suessiales</taxon>
        <taxon>Symbiodiniaceae</taxon>
        <taxon>Symbiodinium</taxon>
    </lineage>
</organism>
<keyword evidence="1" id="KW-0812">Transmembrane</keyword>
<dbReference type="Proteomes" id="UP000186817">
    <property type="component" value="Unassembled WGS sequence"/>
</dbReference>
<dbReference type="EMBL" id="LSRX01001359">
    <property type="protein sequence ID" value="OLP80669.1"/>
    <property type="molecule type" value="Genomic_DNA"/>
</dbReference>
<keyword evidence="1" id="KW-1133">Transmembrane helix</keyword>
<evidence type="ECO:0000256" key="1">
    <source>
        <dbReference type="SAM" id="Phobius"/>
    </source>
</evidence>
<reference evidence="2 3" key="1">
    <citation type="submission" date="2016-02" db="EMBL/GenBank/DDBJ databases">
        <title>Genome analysis of coral dinoflagellate symbionts highlights evolutionary adaptations to a symbiotic lifestyle.</title>
        <authorList>
            <person name="Aranda M."/>
            <person name="Li Y."/>
            <person name="Liew Y.J."/>
            <person name="Baumgarten S."/>
            <person name="Simakov O."/>
            <person name="Wilson M."/>
            <person name="Piel J."/>
            <person name="Ashoor H."/>
            <person name="Bougouffa S."/>
            <person name="Bajic V.B."/>
            <person name="Ryu T."/>
            <person name="Ravasi T."/>
            <person name="Bayer T."/>
            <person name="Micklem G."/>
            <person name="Kim H."/>
            <person name="Bhak J."/>
            <person name="Lajeunesse T.C."/>
            <person name="Voolstra C.R."/>
        </authorList>
    </citation>
    <scope>NUCLEOTIDE SEQUENCE [LARGE SCALE GENOMIC DNA]</scope>
    <source>
        <strain evidence="2 3">CCMP2467</strain>
    </source>
</reference>
<protein>
    <submittedName>
        <fullName evidence="2">Uncharacterized protein</fullName>
    </submittedName>
</protein>
<keyword evidence="3" id="KW-1185">Reference proteome</keyword>
<sequence length="210" mass="23583">MWAVECRVERLEPFLSISAQRDVTALLEVLAAWRIHSRVEGKTRHHRVRVDAKRQQLQGVQTMFRSFATQLEYQLTQSQPSQKEGRLYKSRSVELGLSDTPYRPVPGRRPGRLAVVCKLKPSLRAPEKGVQGVSPKNKDLNRVAAMMDDAPDAARAPFMLEDAPAARAWRFPRLNLRQVALLVLVLLLGFWLGAALSPTRATTRAPPASQ</sequence>
<dbReference type="AlphaFoldDB" id="A0A1Q9CCK8"/>
<comment type="caution">
    <text evidence="2">The sequence shown here is derived from an EMBL/GenBank/DDBJ whole genome shotgun (WGS) entry which is preliminary data.</text>
</comment>
<evidence type="ECO:0000313" key="2">
    <source>
        <dbReference type="EMBL" id="OLP80669.1"/>
    </source>
</evidence>
<feature type="non-terminal residue" evidence="2">
    <location>
        <position position="210"/>
    </location>
</feature>